<keyword evidence="2" id="KW-1185">Reference proteome</keyword>
<dbReference type="RefSeq" id="WP_263735371.1">
    <property type="nucleotide sequence ID" value="NZ_JAOWKY010000003.1"/>
</dbReference>
<dbReference type="PANTHER" id="PTHR30050">
    <property type="entry name" value="CHROMOSOMAL REPLICATION INITIATOR PROTEIN DNAA"/>
    <property type="match status" value="1"/>
</dbReference>
<gene>
    <name evidence="1" type="ORF">OEW28_12710</name>
</gene>
<organism evidence="1 2">
    <name type="scientific">Albidovulum marisflavi</name>
    <dbReference type="NCBI Taxonomy" id="2984159"/>
    <lineage>
        <taxon>Bacteria</taxon>
        <taxon>Pseudomonadati</taxon>
        <taxon>Pseudomonadota</taxon>
        <taxon>Alphaproteobacteria</taxon>
        <taxon>Rhodobacterales</taxon>
        <taxon>Paracoccaceae</taxon>
        <taxon>Albidovulum</taxon>
    </lineage>
</organism>
<comment type="caution">
    <text evidence="1">The sequence shown here is derived from an EMBL/GenBank/DDBJ whole genome shotgun (WGS) entry which is preliminary data.</text>
</comment>
<dbReference type="Proteomes" id="UP001652542">
    <property type="component" value="Unassembled WGS sequence"/>
</dbReference>
<evidence type="ECO:0000313" key="1">
    <source>
        <dbReference type="EMBL" id="MCV2869488.1"/>
    </source>
</evidence>
<dbReference type="Gene3D" id="1.10.8.60">
    <property type="match status" value="1"/>
</dbReference>
<dbReference type="EMBL" id="JAOWKY010000003">
    <property type="protein sequence ID" value="MCV2869488.1"/>
    <property type="molecule type" value="Genomic_DNA"/>
</dbReference>
<accession>A0ABT2ZEC3</accession>
<dbReference type="InterPro" id="IPR027417">
    <property type="entry name" value="P-loop_NTPase"/>
</dbReference>
<sequence>MSRQLTFDLPVRPALGREDFFVSPANALALSVLDDPRGWPQGKVLLIGPEGAGKTHLGQVFATACGAAIVKSEHLTGTDIAQLVSAGAVVVEDADRIAGDMASETALFHLHNLALAEGSPLLLTARIAPAHWKFSLPDLASRMQATQIVALESPDDALLAAVLVKHFTDRQLRVPAALIPWLVARMDRSFAAARDIAAELDARALAQSRPVGQKLAAEVLDRLGARGQ</sequence>
<evidence type="ECO:0000313" key="2">
    <source>
        <dbReference type="Proteomes" id="UP001652542"/>
    </source>
</evidence>
<reference evidence="1 2" key="1">
    <citation type="submission" date="2022-10" db="EMBL/GenBank/DDBJ databases">
        <title>Defluviimonas sp. nov., isolated from ocean surface water.</title>
        <authorList>
            <person name="He W."/>
            <person name="Wang L."/>
            <person name="Zhang D.-F."/>
        </authorList>
    </citation>
    <scope>NUCLEOTIDE SEQUENCE [LARGE SCALE GENOMIC DNA]</scope>
    <source>
        <strain evidence="1 2">WL0002</strain>
    </source>
</reference>
<name>A0ABT2ZEC3_9RHOB</name>
<dbReference type="Gene3D" id="3.40.50.300">
    <property type="entry name" value="P-loop containing nucleotide triphosphate hydrolases"/>
    <property type="match status" value="1"/>
</dbReference>
<dbReference type="PANTHER" id="PTHR30050:SF5">
    <property type="entry name" value="DNAA REGULATORY INACTIVATOR HDA"/>
    <property type="match status" value="1"/>
</dbReference>
<dbReference type="SUPFAM" id="SSF52540">
    <property type="entry name" value="P-loop containing nucleoside triphosphate hydrolases"/>
    <property type="match status" value="1"/>
</dbReference>
<proteinExistence type="predicted"/>
<protein>
    <submittedName>
        <fullName evidence="1">DnaA/Hda family protein</fullName>
    </submittedName>
</protein>